<organism evidence="4 5">
    <name type="scientific">Sulfolobus acidocaldarius</name>
    <dbReference type="NCBI Taxonomy" id="2285"/>
    <lineage>
        <taxon>Archaea</taxon>
        <taxon>Thermoproteota</taxon>
        <taxon>Thermoprotei</taxon>
        <taxon>Sulfolobales</taxon>
        <taxon>Sulfolobaceae</taxon>
        <taxon>Sulfolobus</taxon>
    </lineage>
</organism>
<dbReference type="Gene3D" id="3.30.300.30">
    <property type="match status" value="1"/>
</dbReference>
<dbReference type="PaxDb" id="1435377-SUSAZ_10140"/>
<dbReference type="InterPro" id="IPR025110">
    <property type="entry name" value="AMP-bd_C"/>
</dbReference>
<dbReference type="GeneID" id="14552722"/>
<evidence type="ECO:0000259" key="1">
    <source>
        <dbReference type="Pfam" id="PF00501"/>
    </source>
</evidence>
<dbReference type="EMBL" id="CP013695">
    <property type="protein sequence ID" value="ALU32458.1"/>
    <property type="molecule type" value="Genomic_DNA"/>
</dbReference>
<dbReference type="InterPro" id="IPR045851">
    <property type="entry name" value="AMP-bd_C_sf"/>
</dbReference>
<dbReference type="Proteomes" id="UP000065473">
    <property type="component" value="Chromosome"/>
</dbReference>
<protein>
    <submittedName>
        <fullName evidence="4">4-coumarate--CoA ligase</fullName>
    </submittedName>
</protein>
<dbReference type="AlphaFoldDB" id="A0A0U3FGX1"/>
<dbReference type="Gene3D" id="2.30.38.10">
    <property type="entry name" value="Luciferase, Domain 3"/>
    <property type="match status" value="1"/>
</dbReference>
<feature type="domain" description="AMP-dependent synthetase/ligase" evidence="1">
    <location>
        <begin position="28"/>
        <end position="370"/>
    </location>
</feature>
<dbReference type="Proteomes" id="UP000060043">
    <property type="component" value="Chromosome"/>
</dbReference>
<dbReference type="SUPFAM" id="SSF56801">
    <property type="entry name" value="Acetyl-CoA synthetase-like"/>
    <property type="match status" value="1"/>
</dbReference>
<sequence>MDIWSKFYPENLSDLNIPEIPIHEVLNKSVKEKGDLTLLVFEGKEFSYSSLYSFAKRFASYLKEHGLKKGDAISLIMSNAPQVIPVFFGSSMLGVRVALIDPLSSGKDLEYQLSLTDPKMIVTEEEIYKREKEVMSRYNVFSFNSLNDLDSSPNVDEVEINPKEDIAVSMHYAGIIGRTYEVYHTHYGLISSNYVSSLVRAGEIGEENTILISLPISHIFGLDALLETIMERGKIVLMRRYDPNRALDLIREYKVTTWPAPPMVFKEILPNLKKEKFSLKLCITGAAPVPPDLQKAYFEELNLPLVQTYGLTEGLIVTYQPANLKVYGSVGIPLPGVKIRIVDKETGTKDVPIGQDGELIVKSPWNMKGYGSHGILDIQESSKAIKDGWLYTGDIFMMDQNGLLYFRGLKKRFLKYKAYPIFPRDLELLLEEHPAVKRAYVDGEWDPEVGHKVFAKVLLKEEYKGKVSEEEIMNFVNDKVAFYKKIRKIIFVDSL</sequence>
<name>A0A0U3FGX1_9CREN</name>
<dbReference type="OrthoDB" id="193284at2157"/>
<keyword evidence="4" id="KW-0436">Ligase</keyword>
<feature type="domain" description="AMP-binding enzyme C-terminal" evidence="2">
    <location>
        <begin position="426"/>
        <end position="495"/>
    </location>
</feature>
<dbReference type="EMBL" id="CP013694">
    <property type="protein sequence ID" value="ALU29724.1"/>
    <property type="molecule type" value="Genomic_DNA"/>
</dbReference>
<evidence type="ECO:0000313" key="3">
    <source>
        <dbReference type="EMBL" id="ALU29724.1"/>
    </source>
</evidence>
<dbReference type="Gene3D" id="3.40.50.980">
    <property type="match status" value="2"/>
</dbReference>
<dbReference type="RefSeq" id="WP_011278995.1">
    <property type="nucleotide sequence ID" value="NZ_BHWZ01000006.1"/>
</dbReference>
<dbReference type="PANTHER" id="PTHR24096">
    <property type="entry name" value="LONG-CHAIN-FATTY-ACID--COA LIGASE"/>
    <property type="match status" value="1"/>
</dbReference>
<proteinExistence type="predicted"/>
<evidence type="ECO:0000313" key="6">
    <source>
        <dbReference type="Proteomes" id="UP000065473"/>
    </source>
</evidence>
<reference evidence="5 6" key="1">
    <citation type="submission" date="2015-12" db="EMBL/GenBank/DDBJ databases">
        <title>A stable core within a dynamic pangenome in Sulfolobus acidocaldarius.</title>
        <authorList>
            <person name="Anderson R."/>
            <person name="Kouris A."/>
            <person name="Seward C."/>
            <person name="Campbell K."/>
            <person name="Whitaker R."/>
        </authorList>
    </citation>
    <scope>NUCLEOTIDE SEQUENCE [LARGE SCALE GENOMIC DNA]</scope>
    <source>
        <strain evidence="3 6">GG12-C01-09</strain>
        <strain evidence="4 5">NG05B_CO5_07</strain>
    </source>
</reference>
<dbReference type="InterPro" id="IPR000873">
    <property type="entry name" value="AMP-dep_synth/lig_dom"/>
</dbReference>
<accession>A0A0U3FGX1</accession>
<dbReference type="GO" id="GO:0016874">
    <property type="term" value="F:ligase activity"/>
    <property type="evidence" value="ECO:0007669"/>
    <property type="project" value="UniProtKB-KW"/>
</dbReference>
<evidence type="ECO:0000313" key="4">
    <source>
        <dbReference type="EMBL" id="ALU32458.1"/>
    </source>
</evidence>
<evidence type="ECO:0000313" key="5">
    <source>
        <dbReference type="Proteomes" id="UP000060043"/>
    </source>
</evidence>
<evidence type="ECO:0000259" key="2">
    <source>
        <dbReference type="Pfam" id="PF13193"/>
    </source>
</evidence>
<dbReference type="Pfam" id="PF13193">
    <property type="entry name" value="AMP-binding_C"/>
    <property type="match status" value="1"/>
</dbReference>
<dbReference type="OMA" id="ICVRAPH"/>
<dbReference type="Pfam" id="PF00501">
    <property type="entry name" value="AMP-binding"/>
    <property type="match status" value="1"/>
</dbReference>
<gene>
    <name evidence="3" type="ORF">ATY89_07065</name>
    <name evidence="4" type="ORF">ATZ20_10085</name>
</gene>
<dbReference type="STRING" id="1435377.SUSAZ_10140"/>